<evidence type="ECO:0000313" key="1">
    <source>
        <dbReference type="EMBL" id="SCC46598.1"/>
    </source>
</evidence>
<reference evidence="2" key="1">
    <citation type="submission" date="2016-08" db="EMBL/GenBank/DDBJ databases">
        <authorList>
            <person name="Loux V."/>
            <person name="Rue O."/>
        </authorList>
    </citation>
    <scope>NUCLEOTIDE SEQUENCE [LARGE SCALE GENOMIC DNA]</scope>
    <source>
        <strain evidence="2">INRA Bc05-F1</strain>
    </source>
</reference>
<dbReference type="RefSeq" id="WP_088122866.1">
    <property type="nucleotide sequence ID" value="NZ_FMBE01000013.1"/>
</dbReference>
<proteinExistence type="predicted"/>
<sequence length="78" mass="8946">MKLFMVRTDWETYFLVRENVKQAMKEACKREGSGVNITVKRVKEIDGFKVNLTPSKTFDKCFIHAGDKVIEGGSGYIR</sequence>
<accession>A0A1C4ESG2</accession>
<organism evidence="1 2">
    <name type="scientific">Bacillus wiedmannii</name>
    <dbReference type="NCBI Taxonomy" id="1890302"/>
    <lineage>
        <taxon>Bacteria</taxon>
        <taxon>Bacillati</taxon>
        <taxon>Bacillota</taxon>
        <taxon>Bacilli</taxon>
        <taxon>Bacillales</taxon>
        <taxon>Bacillaceae</taxon>
        <taxon>Bacillus</taxon>
        <taxon>Bacillus cereus group</taxon>
    </lineage>
</organism>
<gene>
    <name evidence="1" type="ORF">BC05F1_03868</name>
</gene>
<dbReference type="EMBL" id="FMBE01000013">
    <property type="protein sequence ID" value="SCC46598.1"/>
    <property type="molecule type" value="Genomic_DNA"/>
</dbReference>
<dbReference type="Proteomes" id="UP000196052">
    <property type="component" value="Unassembled WGS sequence"/>
</dbReference>
<name>A0A1C4ESG2_9BACI</name>
<evidence type="ECO:0000313" key="2">
    <source>
        <dbReference type="Proteomes" id="UP000196052"/>
    </source>
</evidence>
<dbReference type="AlphaFoldDB" id="A0A1C4ESG2"/>
<protein>
    <submittedName>
        <fullName evidence="1">Uncharacterized protein</fullName>
    </submittedName>
</protein>